<name>A0A430ACG4_9ENTE</name>
<dbReference type="AlphaFoldDB" id="A0A430ACG4"/>
<evidence type="ECO:0000313" key="2">
    <source>
        <dbReference type="EMBL" id="RSU04898.1"/>
    </source>
</evidence>
<protein>
    <submittedName>
        <fullName evidence="2">Uncharacterized protein</fullName>
    </submittedName>
</protein>
<sequence length="112" mass="12753">MTKEMKKRLIIGSIFVILLALSYFVLENKTATNMVFLMAIVWVMALITQRSQQKVNHMLALAEYKGVSFEEIAQLSNLSVKELELCSSSERRVYPSLKEVDKVIALLEARSN</sequence>
<dbReference type="EMBL" id="NGJY01000001">
    <property type="protein sequence ID" value="RSU04898.1"/>
    <property type="molecule type" value="Genomic_DNA"/>
</dbReference>
<evidence type="ECO:0000313" key="3">
    <source>
        <dbReference type="Proteomes" id="UP000287101"/>
    </source>
</evidence>
<accession>A0A430ACG4</accession>
<gene>
    <name evidence="2" type="ORF">CBF31_02435</name>
</gene>
<reference evidence="2 3" key="1">
    <citation type="submission" date="2017-05" db="EMBL/GenBank/DDBJ databases">
        <title>Vagococcus spp. assemblies.</title>
        <authorList>
            <person name="Gulvik C.A."/>
        </authorList>
    </citation>
    <scope>NUCLEOTIDE SEQUENCE [LARGE SCALE GENOMIC DNA]</scope>
    <source>
        <strain evidence="2 3">CCUG 41755</strain>
    </source>
</reference>
<dbReference type="Proteomes" id="UP000287101">
    <property type="component" value="Unassembled WGS sequence"/>
</dbReference>
<evidence type="ECO:0000256" key="1">
    <source>
        <dbReference type="SAM" id="Phobius"/>
    </source>
</evidence>
<proteinExistence type="predicted"/>
<keyword evidence="3" id="KW-1185">Reference proteome</keyword>
<dbReference type="RefSeq" id="WP_126830623.1">
    <property type="nucleotide sequence ID" value="NZ_CBCRYB010000012.1"/>
</dbReference>
<organism evidence="2 3">
    <name type="scientific">Vagococcus fessus</name>
    <dbReference type="NCBI Taxonomy" id="120370"/>
    <lineage>
        <taxon>Bacteria</taxon>
        <taxon>Bacillati</taxon>
        <taxon>Bacillota</taxon>
        <taxon>Bacilli</taxon>
        <taxon>Lactobacillales</taxon>
        <taxon>Enterococcaceae</taxon>
        <taxon>Vagococcus</taxon>
    </lineage>
</organism>
<feature type="transmembrane region" description="Helical" evidence="1">
    <location>
        <begin position="9"/>
        <end position="25"/>
    </location>
</feature>
<feature type="transmembrane region" description="Helical" evidence="1">
    <location>
        <begin position="31"/>
        <end position="48"/>
    </location>
</feature>
<comment type="caution">
    <text evidence="2">The sequence shown here is derived from an EMBL/GenBank/DDBJ whole genome shotgun (WGS) entry which is preliminary data.</text>
</comment>
<keyword evidence="1" id="KW-0472">Membrane</keyword>
<keyword evidence="1" id="KW-0812">Transmembrane</keyword>
<keyword evidence="1" id="KW-1133">Transmembrane helix</keyword>